<evidence type="ECO:0000313" key="3">
    <source>
        <dbReference type="EMBL" id="PWZ01333.1"/>
    </source>
</evidence>
<keyword evidence="4" id="KW-1185">Reference proteome</keyword>
<feature type="region of interest" description="Disordered" evidence="2">
    <location>
        <begin position="69"/>
        <end position="89"/>
    </location>
</feature>
<dbReference type="PANTHER" id="PTHR47534">
    <property type="entry name" value="YALI0E05731P"/>
    <property type="match status" value="1"/>
</dbReference>
<gene>
    <name evidence="3" type="ORF">BCV70DRAFT_71983</name>
</gene>
<accession>A0A317XU43</accession>
<reference evidence="3 4" key="1">
    <citation type="journal article" date="2018" name="Mol. Biol. Evol.">
        <title>Broad Genomic Sampling Reveals a Smut Pathogenic Ancestry of the Fungal Clade Ustilaginomycotina.</title>
        <authorList>
            <person name="Kijpornyongpan T."/>
            <person name="Mondo S.J."/>
            <person name="Barry K."/>
            <person name="Sandor L."/>
            <person name="Lee J."/>
            <person name="Lipzen A."/>
            <person name="Pangilinan J."/>
            <person name="LaButti K."/>
            <person name="Hainaut M."/>
            <person name="Henrissat B."/>
            <person name="Grigoriev I.V."/>
            <person name="Spatafora J.W."/>
            <person name="Aime M.C."/>
        </authorList>
    </citation>
    <scope>NUCLEOTIDE SEQUENCE [LARGE SCALE GENOMIC DNA]</scope>
    <source>
        <strain evidence="3 4">MCA 3645</strain>
    </source>
</reference>
<feature type="compositionally biased region" description="Low complexity" evidence="2">
    <location>
        <begin position="77"/>
        <end position="87"/>
    </location>
</feature>
<dbReference type="PANTHER" id="PTHR47534:SF3">
    <property type="entry name" value="ALCOHOL DEHYDROGENASE-LIKE C-TERMINAL DOMAIN-CONTAINING PROTEIN"/>
    <property type="match status" value="1"/>
</dbReference>
<dbReference type="InterPro" id="IPR036291">
    <property type="entry name" value="NAD(P)-bd_dom_sf"/>
</dbReference>
<dbReference type="Pfam" id="PF00106">
    <property type="entry name" value="adh_short"/>
    <property type="match status" value="1"/>
</dbReference>
<keyword evidence="1" id="KW-0560">Oxidoreductase</keyword>
<protein>
    <submittedName>
        <fullName evidence="3">NAD(P)-binding protein</fullName>
    </submittedName>
</protein>
<evidence type="ECO:0000256" key="2">
    <source>
        <dbReference type="SAM" id="MobiDB-lite"/>
    </source>
</evidence>
<sequence length="332" mass="34794">MVNYKQLASQNAEVDATGQRAVVSGGTQGIGAGIALRFALAGASVWLVGRSEDKAQEVLKKLQDASAEAARRSQVNGGSSASSSPGSNAEHEFFKADLSNTQAIRKLADDISSKAGSRGIDYLIETQGGPPHGRIETTDEGIETQFSVQVLSRVGLARLLAEKGTIKKGIFMVAAPGGGGSSAIDPDDLDFVKLKQQGKWWGGPIGLMKKGAMQSSVLDSAAQTLAEQNPNLTVVHAFPGFILTDALANQGHSNLIVLAGKVFGPLLANKPGPGGYAELPFHVLANPTGQRYLETGTANLLGPFLGKKSLSPNVQDKGVREKIWNKLGSYFS</sequence>
<dbReference type="Proteomes" id="UP000246740">
    <property type="component" value="Unassembled WGS sequence"/>
</dbReference>
<dbReference type="OrthoDB" id="2898509at2759"/>
<dbReference type="AlphaFoldDB" id="A0A317XU43"/>
<dbReference type="GO" id="GO:0016491">
    <property type="term" value="F:oxidoreductase activity"/>
    <property type="evidence" value="ECO:0007669"/>
    <property type="project" value="UniProtKB-KW"/>
</dbReference>
<proteinExistence type="predicted"/>
<dbReference type="SUPFAM" id="SSF51735">
    <property type="entry name" value="NAD(P)-binding Rossmann-fold domains"/>
    <property type="match status" value="1"/>
</dbReference>
<name>A0A317XU43_9BASI</name>
<dbReference type="InterPro" id="IPR002347">
    <property type="entry name" value="SDR_fam"/>
</dbReference>
<dbReference type="STRING" id="1882483.A0A317XU43"/>
<dbReference type="InParanoid" id="A0A317XU43"/>
<dbReference type="Gene3D" id="3.40.50.720">
    <property type="entry name" value="NAD(P)-binding Rossmann-like Domain"/>
    <property type="match status" value="1"/>
</dbReference>
<evidence type="ECO:0000313" key="4">
    <source>
        <dbReference type="Proteomes" id="UP000246740"/>
    </source>
</evidence>
<organism evidence="3 4">
    <name type="scientific">Testicularia cyperi</name>
    <dbReference type="NCBI Taxonomy" id="1882483"/>
    <lineage>
        <taxon>Eukaryota</taxon>
        <taxon>Fungi</taxon>
        <taxon>Dikarya</taxon>
        <taxon>Basidiomycota</taxon>
        <taxon>Ustilaginomycotina</taxon>
        <taxon>Ustilaginomycetes</taxon>
        <taxon>Ustilaginales</taxon>
        <taxon>Anthracoideaceae</taxon>
        <taxon>Testicularia</taxon>
    </lineage>
</organism>
<dbReference type="EMBL" id="KZ819190">
    <property type="protein sequence ID" value="PWZ01333.1"/>
    <property type="molecule type" value="Genomic_DNA"/>
</dbReference>
<dbReference type="InterPro" id="IPR052228">
    <property type="entry name" value="Sec_Metab_Biosynth_Oxidored"/>
</dbReference>
<evidence type="ECO:0000256" key="1">
    <source>
        <dbReference type="ARBA" id="ARBA00023002"/>
    </source>
</evidence>